<keyword evidence="3" id="KW-1185">Reference proteome</keyword>
<feature type="compositionally biased region" description="Low complexity" evidence="1">
    <location>
        <begin position="190"/>
        <end position="205"/>
    </location>
</feature>
<dbReference type="EMBL" id="VXIS01000196">
    <property type="protein sequence ID" value="KAA8897615.1"/>
    <property type="molecule type" value="Genomic_DNA"/>
</dbReference>
<evidence type="ECO:0000313" key="2">
    <source>
        <dbReference type="EMBL" id="KAA8897615.1"/>
    </source>
</evidence>
<dbReference type="AlphaFoldDB" id="A0A5J5ENF5"/>
<sequence>MPEPRVDMFVNPPRLVGFKSTSLLLDAPSGQSEACRNGKQEGTPLRKRGDGMDINFHLLFSPVRFTLPSGKSAVMMNRAQRICFKCEKIKRPSHCTRFAECPCAGLGMPCDCQGLFPTPCCLFCSKNRQAGTCDRKLGGCSACADSGRLCIYRFPRMGFGDRKCAFHSMVYKDWKCRGRNHKRNTRATDNDNNNNNNNNNNSNVNGVTVFESAYDDWKIRPVTDRGGAPVDNSGNSGIYRHITVFESPHDPWEINPKGTAENDDYCITDNDDDCVTDNGTSPPDNEDGGGDHDFTTSDGDCVCSTPHNTVSLPDPFIRLFRVLESDC</sequence>
<accession>A0A5J5ENF5</accession>
<gene>
    <name evidence="2" type="ORF">FN846DRAFT_231691</name>
</gene>
<name>A0A5J5ENF5_9PEZI</name>
<evidence type="ECO:0000313" key="3">
    <source>
        <dbReference type="Proteomes" id="UP000326924"/>
    </source>
</evidence>
<organism evidence="2 3">
    <name type="scientific">Sphaerosporella brunnea</name>
    <dbReference type="NCBI Taxonomy" id="1250544"/>
    <lineage>
        <taxon>Eukaryota</taxon>
        <taxon>Fungi</taxon>
        <taxon>Dikarya</taxon>
        <taxon>Ascomycota</taxon>
        <taxon>Pezizomycotina</taxon>
        <taxon>Pezizomycetes</taxon>
        <taxon>Pezizales</taxon>
        <taxon>Pyronemataceae</taxon>
        <taxon>Sphaerosporella</taxon>
    </lineage>
</organism>
<evidence type="ECO:0000256" key="1">
    <source>
        <dbReference type="SAM" id="MobiDB-lite"/>
    </source>
</evidence>
<reference evidence="2 3" key="1">
    <citation type="submission" date="2019-09" db="EMBL/GenBank/DDBJ databases">
        <title>Draft genome of the ectomycorrhizal ascomycete Sphaerosporella brunnea.</title>
        <authorList>
            <consortium name="DOE Joint Genome Institute"/>
            <person name="Benucci G.M."/>
            <person name="Marozzi G."/>
            <person name="Antonielli L."/>
            <person name="Sanchez S."/>
            <person name="Marco P."/>
            <person name="Wang X."/>
            <person name="Falini L.B."/>
            <person name="Barry K."/>
            <person name="Haridas S."/>
            <person name="Lipzen A."/>
            <person name="Labutti K."/>
            <person name="Grigoriev I.V."/>
            <person name="Murat C."/>
            <person name="Martin F."/>
            <person name="Albertini E."/>
            <person name="Donnini D."/>
            <person name="Bonito G."/>
        </authorList>
    </citation>
    <scope>NUCLEOTIDE SEQUENCE [LARGE SCALE GENOMIC DNA]</scope>
    <source>
        <strain evidence="2 3">Sb_GMNB300</strain>
    </source>
</reference>
<feature type="region of interest" description="Disordered" evidence="1">
    <location>
        <begin position="273"/>
        <end position="293"/>
    </location>
</feature>
<dbReference type="Proteomes" id="UP000326924">
    <property type="component" value="Unassembled WGS sequence"/>
</dbReference>
<proteinExistence type="predicted"/>
<feature type="region of interest" description="Disordered" evidence="1">
    <location>
        <begin position="183"/>
        <end position="205"/>
    </location>
</feature>
<comment type="caution">
    <text evidence="2">The sequence shown here is derived from an EMBL/GenBank/DDBJ whole genome shotgun (WGS) entry which is preliminary data.</text>
</comment>
<protein>
    <submittedName>
        <fullName evidence="2">Uncharacterized protein</fullName>
    </submittedName>
</protein>
<dbReference type="InParanoid" id="A0A5J5ENF5"/>